<evidence type="ECO:0000313" key="4">
    <source>
        <dbReference type="EMBL" id="SFJ43830.1"/>
    </source>
</evidence>
<dbReference type="InterPro" id="IPR029051">
    <property type="entry name" value="DUF4352"/>
</dbReference>
<organism evidence="4 5">
    <name type="scientific">Halobacillus dabanensis</name>
    <dbReference type="NCBI Taxonomy" id="240302"/>
    <lineage>
        <taxon>Bacteria</taxon>
        <taxon>Bacillati</taxon>
        <taxon>Bacillota</taxon>
        <taxon>Bacilli</taxon>
        <taxon>Bacillales</taxon>
        <taxon>Bacillaceae</taxon>
        <taxon>Halobacillus</taxon>
    </lineage>
</organism>
<keyword evidence="5" id="KW-1185">Reference proteome</keyword>
<dbReference type="InterPro" id="IPR029050">
    <property type="entry name" value="Immunoprotect_excell_Ig-like"/>
</dbReference>
<feature type="region of interest" description="Disordered" evidence="2">
    <location>
        <begin position="30"/>
        <end position="86"/>
    </location>
</feature>
<evidence type="ECO:0000256" key="1">
    <source>
        <dbReference type="ARBA" id="ARBA00022729"/>
    </source>
</evidence>
<feature type="domain" description="DUF4352" evidence="3">
    <location>
        <begin position="77"/>
        <end position="190"/>
    </location>
</feature>
<proteinExistence type="predicted"/>
<keyword evidence="1" id="KW-0732">Signal</keyword>
<evidence type="ECO:0000313" key="5">
    <source>
        <dbReference type="Proteomes" id="UP000183557"/>
    </source>
</evidence>
<gene>
    <name evidence="4" type="ORF">SAMN04487936_102172</name>
</gene>
<accession>A0A1I3RCR9</accession>
<dbReference type="RefSeq" id="WP_075035273.1">
    <property type="nucleotide sequence ID" value="NZ_FOSB01000002.1"/>
</dbReference>
<protein>
    <recommendedName>
        <fullName evidence="3">DUF4352 domain-containing protein</fullName>
    </recommendedName>
</protein>
<dbReference type="Proteomes" id="UP000183557">
    <property type="component" value="Unassembled WGS sequence"/>
</dbReference>
<reference evidence="5" key="1">
    <citation type="submission" date="2016-10" db="EMBL/GenBank/DDBJ databases">
        <authorList>
            <person name="Varghese N."/>
            <person name="Submissions S."/>
        </authorList>
    </citation>
    <scope>NUCLEOTIDE SEQUENCE [LARGE SCALE GENOMIC DNA]</scope>
    <source>
        <strain evidence="5">CGMCC 1.3704</strain>
    </source>
</reference>
<dbReference type="EMBL" id="FOSB01000002">
    <property type="protein sequence ID" value="SFJ43830.1"/>
    <property type="molecule type" value="Genomic_DNA"/>
</dbReference>
<dbReference type="Gene3D" id="2.60.40.1240">
    <property type="match status" value="1"/>
</dbReference>
<dbReference type="Pfam" id="PF11611">
    <property type="entry name" value="DUF4352"/>
    <property type="match status" value="1"/>
</dbReference>
<feature type="compositionally biased region" description="Acidic residues" evidence="2">
    <location>
        <begin position="60"/>
        <end position="70"/>
    </location>
</feature>
<dbReference type="OrthoDB" id="2389763at2"/>
<evidence type="ECO:0000256" key="2">
    <source>
        <dbReference type="SAM" id="MobiDB-lite"/>
    </source>
</evidence>
<feature type="compositionally biased region" description="Low complexity" evidence="2">
    <location>
        <begin position="44"/>
        <end position="59"/>
    </location>
</feature>
<name>A0A1I3RCR9_HALDA</name>
<dbReference type="AlphaFoldDB" id="A0A1I3RCR9"/>
<sequence length="213" mass="22749">MAKEKKSKKPFYKRIWVWVLAVIIIGAVATGGDEEDTASDNGGNDAEATEANAEASSTDEGGEEESSEENTETKTAKIGEPSTVDDVTFTVTDVRETSEIDSGNEFIENATTSGKFVLVNVTVKNEKKDALTIDSSYFKLNAGGSEYDPTTSGEVTMALSSEDDFFLTQVNPGLEKSGTIAFEVGKDVEVSEAILKASPGFWGTVSTEIQLSE</sequence>
<evidence type="ECO:0000259" key="3">
    <source>
        <dbReference type="Pfam" id="PF11611"/>
    </source>
</evidence>